<dbReference type="Proteomes" id="UP001374579">
    <property type="component" value="Unassembled WGS sequence"/>
</dbReference>
<sequence>MSASSQSTTVDKKRKTSAMALNRPLVLLAGFCFVLHVFFYGAHARPEADTSKQGHTLSGSNDNEVKLVERACQKAPCGDYSCCPNKCKRNMTTGRLRCRL</sequence>
<evidence type="ECO:0000313" key="2">
    <source>
        <dbReference type="Proteomes" id="UP001374579"/>
    </source>
</evidence>
<reference evidence="1 2" key="1">
    <citation type="submission" date="2024-02" db="EMBL/GenBank/DDBJ databases">
        <title>Chromosome-scale genome assembly of the rough periwinkle Littorina saxatilis.</title>
        <authorList>
            <person name="De Jode A."/>
            <person name="Faria R."/>
            <person name="Formenti G."/>
            <person name="Sims Y."/>
            <person name="Smith T.P."/>
            <person name="Tracey A."/>
            <person name="Wood J.M.D."/>
            <person name="Zagrodzka Z.B."/>
            <person name="Johannesson K."/>
            <person name="Butlin R.K."/>
            <person name="Leder E.H."/>
        </authorList>
    </citation>
    <scope>NUCLEOTIDE SEQUENCE [LARGE SCALE GENOMIC DNA]</scope>
    <source>
        <strain evidence="1">Snail1</strain>
        <tissue evidence="1">Muscle</tissue>
    </source>
</reference>
<gene>
    <name evidence="1" type="ORF">V1264_016226</name>
</gene>
<name>A0AAN9BLH2_9CAEN</name>
<proteinExistence type="predicted"/>
<accession>A0AAN9BLH2</accession>
<keyword evidence="2" id="KW-1185">Reference proteome</keyword>
<protein>
    <submittedName>
        <fullName evidence="1">Uncharacterized protein</fullName>
    </submittedName>
</protein>
<dbReference type="AlphaFoldDB" id="A0AAN9BLH2"/>
<evidence type="ECO:0000313" key="1">
    <source>
        <dbReference type="EMBL" id="KAK7108491.1"/>
    </source>
</evidence>
<organism evidence="1 2">
    <name type="scientific">Littorina saxatilis</name>
    <dbReference type="NCBI Taxonomy" id="31220"/>
    <lineage>
        <taxon>Eukaryota</taxon>
        <taxon>Metazoa</taxon>
        <taxon>Spiralia</taxon>
        <taxon>Lophotrochozoa</taxon>
        <taxon>Mollusca</taxon>
        <taxon>Gastropoda</taxon>
        <taxon>Caenogastropoda</taxon>
        <taxon>Littorinimorpha</taxon>
        <taxon>Littorinoidea</taxon>
        <taxon>Littorinidae</taxon>
        <taxon>Littorina</taxon>
    </lineage>
</organism>
<comment type="caution">
    <text evidence="1">The sequence shown here is derived from an EMBL/GenBank/DDBJ whole genome shotgun (WGS) entry which is preliminary data.</text>
</comment>
<dbReference type="EMBL" id="JBAMIC010000004">
    <property type="protein sequence ID" value="KAK7108491.1"/>
    <property type="molecule type" value="Genomic_DNA"/>
</dbReference>